<name>A0A812E1A0_ACAPH</name>
<protein>
    <submittedName>
        <fullName evidence="1">Uncharacterized protein</fullName>
    </submittedName>
</protein>
<gene>
    <name evidence="1" type="ORF">SPHA_63751</name>
</gene>
<organism evidence="1 2">
    <name type="scientific">Acanthosepion pharaonis</name>
    <name type="common">Pharaoh cuttlefish</name>
    <name type="synonym">Sepia pharaonis</name>
    <dbReference type="NCBI Taxonomy" id="158019"/>
    <lineage>
        <taxon>Eukaryota</taxon>
        <taxon>Metazoa</taxon>
        <taxon>Spiralia</taxon>
        <taxon>Lophotrochozoa</taxon>
        <taxon>Mollusca</taxon>
        <taxon>Cephalopoda</taxon>
        <taxon>Coleoidea</taxon>
        <taxon>Decapodiformes</taxon>
        <taxon>Sepiida</taxon>
        <taxon>Sepiina</taxon>
        <taxon>Sepiidae</taxon>
        <taxon>Acanthosepion</taxon>
    </lineage>
</organism>
<evidence type="ECO:0000313" key="1">
    <source>
        <dbReference type="EMBL" id="CAE1312501.1"/>
    </source>
</evidence>
<reference evidence="1" key="1">
    <citation type="submission" date="2021-01" db="EMBL/GenBank/DDBJ databases">
        <authorList>
            <person name="Li R."/>
            <person name="Bekaert M."/>
        </authorList>
    </citation>
    <scope>NUCLEOTIDE SEQUENCE</scope>
    <source>
        <strain evidence="1">Farmed</strain>
    </source>
</reference>
<sequence length="595" mass="67938">MSDENIETILEAAHMTLMVNLQSHCLQFLLHRLSVANVISTMRLAERYEAIKLIEVCDSLLQRSEDSIVFSPEIASMKSQNFLAFLNMEVISNYKKSVRASLVLCWLSANVRKRKVCVENWFQKNPVSEDVISHLPLSSRKKYELVTWHREQKIANEIPACLTNETAADQLPLIGNWTVVVQSYCGKTGFYCPEMRKWHVLNLPVIDGELLGLLNGEYLAYFEVEINVITYIHLPSGTIKQTSIPGSYPHSNYRNCDVGSAQPYHYFCRHGFLYGINPITTQQNIVGWGVYRYFLSEGTGWQLLGDTIFSRDFNRNVQPRSEVMMSPIYDSTGHSPDEPIVYIFLQEFFSTGNVSVTFLYNHQVKEYYSFTACKTWNQCLDILVFPEVIFVARFNTVVGLSDLPSELNFTEEDATSQVNLCYQVGNSSLKSLNSLSLTIPKPSHFPLRYAWTSSVVSSISGKKTTPLCPFTSSKQVVVFDGHIYLAAHLTPLDYQVMIYDLNNYPKGNLPPIPFPSNREIKMTPVRTTKPISSVIEACKNKNVNRSTYKRHHSERIFIDWVFNSWKGQYKIIIEPDSGKMQTSEDNKEILSEVTI</sequence>
<keyword evidence="2" id="KW-1185">Reference proteome</keyword>
<dbReference type="Proteomes" id="UP000597762">
    <property type="component" value="Unassembled WGS sequence"/>
</dbReference>
<dbReference type="CDD" id="cd14733">
    <property type="entry name" value="BACK"/>
    <property type="match status" value="1"/>
</dbReference>
<proteinExistence type="predicted"/>
<dbReference type="Gene3D" id="3.30.710.10">
    <property type="entry name" value="Potassium Channel Kv1.1, Chain A"/>
    <property type="match status" value="1"/>
</dbReference>
<accession>A0A812E1A0</accession>
<dbReference type="InterPro" id="IPR011333">
    <property type="entry name" value="SKP1/BTB/POZ_sf"/>
</dbReference>
<evidence type="ECO:0000313" key="2">
    <source>
        <dbReference type="Proteomes" id="UP000597762"/>
    </source>
</evidence>
<dbReference type="EMBL" id="CAHIKZ030004577">
    <property type="protein sequence ID" value="CAE1312501.1"/>
    <property type="molecule type" value="Genomic_DNA"/>
</dbReference>
<dbReference type="AlphaFoldDB" id="A0A812E1A0"/>
<comment type="caution">
    <text evidence="1">The sequence shown here is derived from an EMBL/GenBank/DDBJ whole genome shotgun (WGS) entry which is preliminary data.</text>
</comment>